<protein>
    <submittedName>
        <fullName evidence="1">Uncharacterized protein</fullName>
    </submittedName>
</protein>
<dbReference type="KEGG" id="dsl:Dacsa_0092"/>
<dbReference type="AlphaFoldDB" id="K9YRD0"/>
<proteinExistence type="predicted"/>
<accession>K9YRD0</accession>
<dbReference type="OrthoDB" id="535754at2"/>
<dbReference type="RefSeq" id="WP_015227923.1">
    <property type="nucleotide sequence ID" value="NC_019780.1"/>
</dbReference>
<dbReference type="PATRIC" id="fig|13035.3.peg.102"/>
<gene>
    <name evidence="1" type="ORF">Dacsa_0092</name>
</gene>
<dbReference type="HOGENOM" id="CLU_190702_0_0_3"/>
<dbReference type="eggNOG" id="ENOG503354B">
    <property type="taxonomic scope" value="Bacteria"/>
</dbReference>
<sequence length="84" mass="9329">MIQTSTLLTNNTTLNQLIIELGSECENIITLIDKLQSPHLSSKQKAEVFAELLAATTHLNSHCGEDFQTLIAEEMETLPDDDED</sequence>
<evidence type="ECO:0000313" key="2">
    <source>
        <dbReference type="Proteomes" id="UP000010482"/>
    </source>
</evidence>
<reference evidence="1" key="1">
    <citation type="submission" date="2012-04" db="EMBL/GenBank/DDBJ databases">
        <title>Finished genome of Dactylococcopsis salina PCC 8305.</title>
        <authorList>
            <consortium name="US DOE Joint Genome Institute"/>
            <person name="Gugger M."/>
            <person name="Coursin T."/>
            <person name="Rippka R."/>
            <person name="Tandeau De Marsac N."/>
            <person name="Huntemann M."/>
            <person name="Wei C.-L."/>
            <person name="Han J."/>
            <person name="Detter J.C."/>
            <person name="Han C."/>
            <person name="Tapia R."/>
            <person name="Daligault H."/>
            <person name="Chen A."/>
            <person name="Krypides N."/>
            <person name="Mavromatis K."/>
            <person name="Markowitz V."/>
            <person name="Szeto E."/>
            <person name="Ivanova N."/>
            <person name="Ovchinnikova G."/>
            <person name="Pagani I."/>
            <person name="Pati A."/>
            <person name="Goodwin L."/>
            <person name="Peters L."/>
            <person name="Pitluck S."/>
            <person name="Woyke T."/>
            <person name="Kerfeld C."/>
        </authorList>
    </citation>
    <scope>NUCLEOTIDE SEQUENCE [LARGE SCALE GENOMIC DNA]</scope>
    <source>
        <strain evidence="1">PCC 8305</strain>
    </source>
</reference>
<dbReference type="Proteomes" id="UP000010482">
    <property type="component" value="Chromosome"/>
</dbReference>
<keyword evidence="2" id="KW-1185">Reference proteome</keyword>
<dbReference type="STRING" id="13035.Dacsa_0092"/>
<evidence type="ECO:0000313" key="1">
    <source>
        <dbReference type="EMBL" id="AFZ48910.1"/>
    </source>
</evidence>
<name>K9YRD0_DACS8</name>
<organism evidence="1 2">
    <name type="scientific">Dactylococcopsis salina (strain PCC 8305)</name>
    <name type="common">Myxobactron salinum</name>
    <dbReference type="NCBI Taxonomy" id="13035"/>
    <lineage>
        <taxon>Bacteria</taxon>
        <taxon>Bacillati</taxon>
        <taxon>Cyanobacteriota</taxon>
        <taxon>Cyanophyceae</taxon>
        <taxon>Nodosilineales</taxon>
        <taxon>Cymatolegaceae</taxon>
        <taxon>Dactylococcopsis</taxon>
    </lineage>
</organism>
<dbReference type="EMBL" id="CP003944">
    <property type="protein sequence ID" value="AFZ48910.1"/>
    <property type="molecule type" value="Genomic_DNA"/>
</dbReference>